<dbReference type="Proteomes" id="UP000435877">
    <property type="component" value="Unassembled WGS sequence"/>
</dbReference>
<keyword evidence="2 4" id="KW-0964">Secreted</keyword>
<dbReference type="GO" id="GO:0005576">
    <property type="term" value="C:extracellular region"/>
    <property type="evidence" value="ECO:0007669"/>
    <property type="project" value="UniProtKB-SubCell"/>
</dbReference>
<dbReference type="InterPro" id="IPR001029">
    <property type="entry name" value="Flagellin_N"/>
</dbReference>
<dbReference type="PRINTS" id="PR00207">
    <property type="entry name" value="FLAGELLIN"/>
</dbReference>
<comment type="subcellular location">
    <subcellularLocation>
        <location evidence="4">Secreted</location>
    </subcellularLocation>
    <subcellularLocation>
        <location evidence="4">Bacterial flagellum</location>
    </subcellularLocation>
</comment>
<feature type="domain" description="Flagellin N-terminal" evidence="5">
    <location>
        <begin position="5"/>
        <end position="141"/>
    </location>
</feature>
<dbReference type="SUPFAM" id="SSF64518">
    <property type="entry name" value="Phase 1 flagellin"/>
    <property type="match status" value="1"/>
</dbReference>
<evidence type="ECO:0000256" key="4">
    <source>
        <dbReference type="RuleBase" id="RU362073"/>
    </source>
</evidence>
<dbReference type="OrthoDB" id="9796789at2"/>
<comment type="similarity">
    <text evidence="1 4">Belongs to the bacterial flagellin family.</text>
</comment>
<evidence type="ECO:0000313" key="10">
    <source>
        <dbReference type="Proteomes" id="UP000439591"/>
    </source>
</evidence>
<dbReference type="PANTHER" id="PTHR42792:SF2">
    <property type="entry name" value="FLAGELLIN"/>
    <property type="match status" value="1"/>
</dbReference>
<dbReference type="Pfam" id="PF00669">
    <property type="entry name" value="Flagellin_N"/>
    <property type="match status" value="1"/>
</dbReference>
<dbReference type="Gene3D" id="2.170.280.10">
    <property type="entry name" value="f41 fragment of flagellin, middle domain"/>
    <property type="match status" value="1"/>
</dbReference>
<dbReference type="Gene3D" id="1.20.1330.10">
    <property type="entry name" value="f41 fragment of flagellin, N-terminal domain"/>
    <property type="match status" value="1"/>
</dbReference>
<dbReference type="InterPro" id="IPR001492">
    <property type="entry name" value="Flagellin"/>
</dbReference>
<keyword evidence="7" id="KW-0282">Flagellum</keyword>
<dbReference type="InterPro" id="IPR046358">
    <property type="entry name" value="Flagellin_C"/>
</dbReference>
<protein>
    <recommendedName>
        <fullName evidence="4">Flagellin</fullName>
    </recommendedName>
</protein>
<evidence type="ECO:0000259" key="6">
    <source>
        <dbReference type="Pfam" id="PF00700"/>
    </source>
</evidence>
<evidence type="ECO:0000313" key="7">
    <source>
        <dbReference type="EMBL" id="CAA0090829.1"/>
    </source>
</evidence>
<dbReference type="GO" id="GO:0005198">
    <property type="term" value="F:structural molecule activity"/>
    <property type="evidence" value="ECO:0007669"/>
    <property type="project" value="UniProtKB-UniRule"/>
</dbReference>
<keyword evidence="7" id="KW-0969">Cilium</keyword>
<evidence type="ECO:0000256" key="1">
    <source>
        <dbReference type="ARBA" id="ARBA00005709"/>
    </source>
</evidence>
<accession>A0A5S9NLK8</accession>
<dbReference type="EMBL" id="CACSIK010000001">
    <property type="protein sequence ID" value="CAA0090829.1"/>
    <property type="molecule type" value="Genomic_DNA"/>
</dbReference>
<sequence length="494" mass="50058">MALSINTNVASLNAQRNLQKSQETLNTSLQRLSTGLRINSAKDDAAGLAISTRFTTQINGLNQAVRNANDGISLAQTGESALDEMTNNLQRIRELAVQSANATNSDSDRNALDAEVQQRLSEIDRISSQTSFNGSKILDGSTGNAQFQIGANVGETITLDLSSSTRLDSVGATATATSVSLAGSDEVPATSGSGVFDATSLLADFSSETVSFDVSDGTTTTAVTLAADYSGAGGIDDLVTDLGTALGADFAVTNDGDDITITSALTGAGTEVSVASFDADADGNTTDSAVTAFPAVTGTDGEDLVAAVAGGLTVDGDFSIAVGDADAVAVADGTYASTEELVVAINTALGSNGTAEANDDGTFTITSNEAVTFTGTAATTTAGLTDAALTGSLSGSSVLTVADSNDMIRRIDAALTTVSDRRSDFGAVQNRFESTITNLQTISENLSASRGRILDADFASETANLTKAQILQQAGTAILAQANSLPQAALSLLQ</sequence>
<organism evidence="7 9">
    <name type="scientific">Zhongshania aliphaticivorans</name>
    <dbReference type="NCBI Taxonomy" id="1470434"/>
    <lineage>
        <taxon>Bacteria</taxon>
        <taxon>Pseudomonadati</taxon>
        <taxon>Pseudomonadota</taxon>
        <taxon>Gammaproteobacteria</taxon>
        <taxon>Cellvibrionales</taxon>
        <taxon>Spongiibacteraceae</taxon>
        <taxon>Zhongshania</taxon>
    </lineage>
</organism>
<name>A0A5S9NLK8_9GAMM</name>
<dbReference type="PANTHER" id="PTHR42792">
    <property type="entry name" value="FLAGELLIN"/>
    <property type="match status" value="1"/>
</dbReference>
<dbReference type="GO" id="GO:0009288">
    <property type="term" value="C:bacterial-type flagellum"/>
    <property type="evidence" value="ECO:0007669"/>
    <property type="project" value="UniProtKB-SubCell"/>
</dbReference>
<evidence type="ECO:0000256" key="3">
    <source>
        <dbReference type="ARBA" id="ARBA00023143"/>
    </source>
</evidence>
<dbReference type="AlphaFoldDB" id="A0A5S9NLK8"/>
<evidence type="ECO:0000256" key="2">
    <source>
        <dbReference type="ARBA" id="ARBA00022525"/>
    </source>
</evidence>
<feature type="domain" description="Flagellin C-terminal" evidence="6">
    <location>
        <begin position="409"/>
        <end position="493"/>
    </location>
</feature>
<evidence type="ECO:0000259" key="5">
    <source>
        <dbReference type="Pfam" id="PF00669"/>
    </source>
</evidence>
<dbReference type="Gene3D" id="2.30.220.10">
    <property type="entry name" value="f41 fragment of flagellin, C-terminal domain"/>
    <property type="match status" value="1"/>
</dbReference>
<keyword evidence="9" id="KW-1185">Reference proteome</keyword>
<dbReference type="RefSeq" id="WP_159268662.1">
    <property type="nucleotide sequence ID" value="NZ_CACSIK010000001.1"/>
</dbReference>
<dbReference type="Gene3D" id="6.10.10.10">
    <property type="entry name" value="Flagellar export chaperone, C-terminal domain"/>
    <property type="match status" value="1"/>
</dbReference>
<reference evidence="9 10" key="1">
    <citation type="submission" date="2019-11" db="EMBL/GenBank/DDBJ databases">
        <authorList>
            <person name="Holert J."/>
        </authorList>
    </citation>
    <scope>NUCLEOTIDE SEQUENCE [LARGE SCALE GENOMIC DNA]</scope>
    <source>
        <strain evidence="8">BC3_2A</strain>
        <strain evidence="7">SB11_1A</strain>
    </source>
</reference>
<proteinExistence type="inferred from homology"/>
<dbReference type="Proteomes" id="UP000439591">
    <property type="component" value="Unassembled WGS sequence"/>
</dbReference>
<dbReference type="InterPro" id="IPR042187">
    <property type="entry name" value="Flagellin_C_sub2"/>
</dbReference>
<dbReference type="Gene3D" id="6.10.280.190">
    <property type="match status" value="1"/>
</dbReference>
<dbReference type="EMBL" id="CACSIM010000002">
    <property type="protein sequence ID" value="CAA0098324.1"/>
    <property type="molecule type" value="Genomic_DNA"/>
</dbReference>
<gene>
    <name evidence="7" type="primary">fliC</name>
    <name evidence="7" type="ORF">IHBHHGIJ_02074</name>
    <name evidence="8" type="ORF">KFEGEMFD_01676</name>
</gene>
<dbReference type="Pfam" id="PF00700">
    <property type="entry name" value="Flagellin_C"/>
    <property type="match status" value="1"/>
</dbReference>
<keyword evidence="3 4" id="KW-0975">Bacterial flagellum</keyword>
<keyword evidence="7" id="KW-0966">Cell projection</keyword>
<evidence type="ECO:0000313" key="9">
    <source>
        <dbReference type="Proteomes" id="UP000435877"/>
    </source>
</evidence>
<evidence type="ECO:0000313" key="8">
    <source>
        <dbReference type="EMBL" id="CAA0098324.1"/>
    </source>
</evidence>
<comment type="function">
    <text evidence="4">Flagellin is the subunit protein which polymerizes to form the filaments of bacterial flagella.</text>
</comment>